<comment type="caution">
    <text evidence="2">The sequence shown here is derived from an EMBL/GenBank/DDBJ whole genome shotgun (WGS) entry which is preliminary data.</text>
</comment>
<gene>
    <name evidence="2" type="ORF">GBAR_LOCUS29012</name>
</gene>
<feature type="region of interest" description="Disordered" evidence="1">
    <location>
        <begin position="43"/>
        <end position="71"/>
    </location>
</feature>
<protein>
    <submittedName>
        <fullName evidence="2">Uncharacterized protein</fullName>
    </submittedName>
</protein>
<dbReference type="EMBL" id="CASHTH010004062">
    <property type="protein sequence ID" value="CAI8053044.1"/>
    <property type="molecule type" value="Genomic_DNA"/>
</dbReference>
<sequence length="148" mass="16598">MSIQELNLDIRHRSGKNNQVAEALSRNPIAVLQVLLFQSVTAGGSGPDNTRTTTSETDSPAGAPESGHLQWQDPRLSPWFAYLEDRLLPTDNQTARWLVFKQDNFQLLDGVLYNISPSAQELWRLAIPECLRMTLMKEHHSGKFTGPV</sequence>
<organism evidence="2 3">
    <name type="scientific">Geodia barretti</name>
    <name type="common">Barrett's horny sponge</name>
    <dbReference type="NCBI Taxonomy" id="519541"/>
    <lineage>
        <taxon>Eukaryota</taxon>
        <taxon>Metazoa</taxon>
        <taxon>Porifera</taxon>
        <taxon>Demospongiae</taxon>
        <taxon>Heteroscleromorpha</taxon>
        <taxon>Tetractinellida</taxon>
        <taxon>Astrophorina</taxon>
        <taxon>Geodiidae</taxon>
        <taxon>Geodia</taxon>
    </lineage>
</organism>
<proteinExistence type="predicted"/>
<feature type="compositionally biased region" description="Polar residues" evidence="1">
    <location>
        <begin position="43"/>
        <end position="58"/>
    </location>
</feature>
<reference evidence="2" key="1">
    <citation type="submission" date="2023-03" db="EMBL/GenBank/DDBJ databases">
        <authorList>
            <person name="Steffen K."/>
            <person name="Cardenas P."/>
        </authorList>
    </citation>
    <scope>NUCLEOTIDE SEQUENCE</scope>
</reference>
<name>A0AA35TSN1_GEOBA</name>
<keyword evidence="3" id="KW-1185">Reference proteome</keyword>
<dbReference type="Proteomes" id="UP001174909">
    <property type="component" value="Unassembled WGS sequence"/>
</dbReference>
<accession>A0AA35TSN1</accession>
<dbReference type="AlphaFoldDB" id="A0AA35TSN1"/>
<evidence type="ECO:0000313" key="3">
    <source>
        <dbReference type="Proteomes" id="UP001174909"/>
    </source>
</evidence>
<evidence type="ECO:0000313" key="2">
    <source>
        <dbReference type="EMBL" id="CAI8053044.1"/>
    </source>
</evidence>
<evidence type="ECO:0000256" key="1">
    <source>
        <dbReference type="SAM" id="MobiDB-lite"/>
    </source>
</evidence>